<dbReference type="InterPro" id="IPR028082">
    <property type="entry name" value="Peripla_BP_I"/>
</dbReference>
<keyword evidence="8" id="KW-1185">Reference proteome</keyword>
<dbReference type="Gene3D" id="1.10.260.40">
    <property type="entry name" value="lambda repressor-like DNA-binding domains"/>
    <property type="match status" value="1"/>
</dbReference>
<keyword evidence="3" id="KW-0238">DNA-binding</keyword>
<feature type="domain" description="HTH lacI-type" evidence="6">
    <location>
        <begin position="15"/>
        <end position="69"/>
    </location>
</feature>
<dbReference type="CDD" id="cd06278">
    <property type="entry name" value="PBP1_LacI-like"/>
    <property type="match status" value="1"/>
</dbReference>
<gene>
    <name evidence="7" type="ORF">GCM10008957_15490</name>
</gene>
<evidence type="ECO:0000256" key="2">
    <source>
        <dbReference type="ARBA" id="ARBA00023015"/>
    </source>
</evidence>
<reference evidence="7" key="1">
    <citation type="journal article" date="2014" name="Int. J. Syst. Evol. Microbiol.">
        <title>Complete genome sequence of Corynebacterium casei LMG S-19264T (=DSM 44701T), isolated from a smear-ripened cheese.</title>
        <authorList>
            <consortium name="US DOE Joint Genome Institute (JGI-PGF)"/>
            <person name="Walter F."/>
            <person name="Albersmeier A."/>
            <person name="Kalinowski J."/>
            <person name="Ruckert C."/>
        </authorList>
    </citation>
    <scope>NUCLEOTIDE SEQUENCE</scope>
    <source>
        <strain evidence="7">JCM 31311</strain>
    </source>
</reference>
<dbReference type="Proteomes" id="UP000603865">
    <property type="component" value="Unassembled WGS sequence"/>
</dbReference>
<keyword evidence="2" id="KW-0805">Transcription regulation</keyword>
<evidence type="ECO:0000256" key="1">
    <source>
        <dbReference type="ARBA" id="ARBA00022491"/>
    </source>
</evidence>
<proteinExistence type="predicted"/>
<evidence type="ECO:0000256" key="3">
    <source>
        <dbReference type="ARBA" id="ARBA00023125"/>
    </source>
</evidence>
<reference evidence="7" key="2">
    <citation type="submission" date="2020-09" db="EMBL/GenBank/DDBJ databases">
        <authorList>
            <person name="Sun Q."/>
            <person name="Ohkuma M."/>
        </authorList>
    </citation>
    <scope>NUCLEOTIDE SEQUENCE</scope>
    <source>
        <strain evidence="7">JCM 31311</strain>
    </source>
</reference>
<accession>A0A918C3Q2</accession>
<comment type="caution">
    <text evidence="7">The sequence shown here is derived from an EMBL/GenBank/DDBJ whole genome shotgun (WGS) entry which is preliminary data.</text>
</comment>
<keyword evidence="1" id="KW-0678">Repressor</keyword>
<evidence type="ECO:0000259" key="6">
    <source>
        <dbReference type="PROSITE" id="PS50932"/>
    </source>
</evidence>
<dbReference type="Gene3D" id="3.40.50.2300">
    <property type="match status" value="2"/>
</dbReference>
<dbReference type="SMART" id="SM00354">
    <property type="entry name" value="HTH_LACI"/>
    <property type="match status" value="1"/>
</dbReference>
<name>A0A918C3Q2_9DEIO</name>
<evidence type="ECO:0000313" key="7">
    <source>
        <dbReference type="EMBL" id="GGR03507.1"/>
    </source>
</evidence>
<evidence type="ECO:0000313" key="8">
    <source>
        <dbReference type="Proteomes" id="UP000603865"/>
    </source>
</evidence>
<dbReference type="SUPFAM" id="SSF53822">
    <property type="entry name" value="Periplasmic binding protein-like I"/>
    <property type="match status" value="1"/>
</dbReference>
<sequence>MTKADAPSSPPTQRVTSHDVSREAGVSQSAVSRAFTPGAHISPETRQRVLEAARKLGYQPNAIARSLVTQRSGIVALIVGDLHNPFYPQALSQFAQALEHRGKRALLLTHDARRDVQETLDAASRYQIEAAIVFPTRLNSTLPSLGDVSKGGVPVLLFNRHLPGRNLLSVACDNYAGGRLAAQVLLDAGATQLAFIGGDPETSTHQDRLRGFEERLREAGLDLLAAPSHAFQYDWGVQATLDLHAAGHVPDAVFGANDIVAIGVLDALRQLGRRVPEDVSVIGFDDIQESARLAYRLTTIRQPLEIMIEDALRALDDPRPGNGPSLHPGELIWRDTVKRYDTAKGQT</sequence>
<dbReference type="InterPro" id="IPR046335">
    <property type="entry name" value="LacI/GalR-like_sensor"/>
</dbReference>
<dbReference type="PROSITE" id="PS50932">
    <property type="entry name" value="HTH_LACI_2"/>
    <property type="match status" value="1"/>
</dbReference>
<dbReference type="AlphaFoldDB" id="A0A918C3Q2"/>
<dbReference type="GO" id="GO:0000976">
    <property type="term" value="F:transcription cis-regulatory region binding"/>
    <property type="evidence" value="ECO:0007669"/>
    <property type="project" value="TreeGrafter"/>
</dbReference>
<dbReference type="SUPFAM" id="SSF47413">
    <property type="entry name" value="lambda repressor-like DNA-binding domains"/>
    <property type="match status" value="1"/>
</dbReference>
<dbReference type="RefSeq" id="WP_189089054.1">
    <property type="nucleotide sequence ID" value="NZ_BMQL01000006.1"/>
</dbReference>
<dbReference type="Pfam" id="PF13377">
    <property type="entry name" value="Peripla_BP_3"/>
    <property type="match status" value="1"/>
</dbReference>
<dbReference type="PANTHER" id="PTHR30146">
    <property type="entry name" value="LACI-RELATED TRANSCRIPTIONAL REPRESSOR"/>
    <property type="match status" value="1"/>
</dbReference>
<protein>
    <submittedName>
        <fullName evidence="7">Transcriptional regulator</fullName>
    </submittedName>
</protein>
<evidence type="ECO:0000256" key="5">
    <source>
        <dbReference type="SAM" id="MobiDB-lite"/>
    </source>
</evidence>
<dbReference type="EMBL" id="BMQL01000006">
    <property type="protein sequence ID" value="GGR03507.1"/>
    <property type="molecule type" value="Genomic_DNA"/>
</dbReference>
<dbReference type="CDD" id="cd01392">
    <property type="entry name" value="HTH_LacI"/>
    <property type="match status" value="1"/>
</dbReference>
<evidence type="ECO:0000256" key="4">
    <source>
        <dbReference type="ARBA" id="ARBA00023163"/>
    </source>
</evidence>
<organism evidence="7 8">
    <name type="scientific">Deinococcus ruber</name>
    <dbReference type="NCBI Taxonomy" id="1848197"/>
    <lineage>
        <taxon>Bacteria</taxon>
        <taxon>Thermotogati</taxon>
        <taxon>Deinococcota</taxon>
        <taxon>Deinococci</taxon>
        <taxon>Deinococcales</taxon>
        <taxon>Deinococcaceae</taxon>
        <taxon>Deinococcus</taxon>
    </lineage>
</organism>
<keyword evidence="4" id="KW-0804">Transcription</keyword>
<dbReference type="InterPro" id="IPR010982">
    <property type="entry name" value="Lambda_DNA-bd_dom_sf"/>
</dbReference>
<dbReference type="GO" id="GO:0003700">
    <property type="term" value="F:DNA-binding transcription factor activity"/>
    <property type="evidence" value="ECO:0007669"/>
    <property type="project" value="TreeGrafter"/>
</dbReference>
<dbReference type="Pfam" id="PF00356">
    <property type="entry name" value="LacI"/>
    <property type="match status" value="1"/>
</dbReference>
<feature type="region of interest" description="Disordered" evidence="5">
    <location>
        <begin position="1"/>
        <end position="42"/>
    </location>
</feature>
<dbReference type="PANTHER" id="PTHR30146:SF95">
    <property type="entry name" value="RIBOSE OPERON REPRESSOR"/>
    <property type="match status" value="1"/>
</dbReference>
<dbReference type="InterPro" id="IPR000843">
    <property type="entry name" value="HTH_LacI"/>
</dbReference>